<keyword evidence="7" id="KW-1185">Reference proteome</keyword>
<dbReference type="Gene3D" id="3.40.50.300">
    <property type="entry name" value="P-loop containing nucleotide triphosphate hydrolases"/>
    <property type="match status" value="1"/>
</dbReference>
<proteinExistence type="inferred from homology"/>
<evidence type="ECO:0000313" key="7">
    <source>
        <dbReference type="Proteomes" id="UP001596456"/>
    </source>
</evidence>
<dbReference type="EMBL" id="JBHTCM010000005">
    <property type="protein sequence ID" value="MFC7332372.1"/>
    <property type="molecule type" value="Genomic_DNA"/>
</dbReference>
<keyword evidence="3" id="KW-0547">Nucleotide-binding</keyword>
<comment type="caution">
    <text evidence="6">The sequence shown here is derived from an EMBL/GenBank/DDBJ whole genome shotgun (WGS) entry which is preliminary data.</text>
</comment>
<evidence type="ECO:0000259" key="5">
    <source>
        <dbReference type="PROSITE" id="PS50893"/>
    </source>
</evidence>
<dbReference type="InterPro" id="IPR027417">
    <property type="entry name" value="P-loop_NTPase"/>
</dbReference>
<dbReference type="InterPro" id="IPR003439">
    <property type="entry name" value="ABC_transporter-like_ATP-bd"/>
</dbReference>
<evidence type="ECO:0000256" key="3">
    <source>
        <dbReference type="ARBA" id="ARBA00022741"/>
    </source>
</evidence>
<accession>A0ABW2KTB0</accession>
<dbReference type="PROSITE" id="PS50893">
    <property type="entry name" value="ABC_TRANSPORTER_2"/>
    <property type="match status" value="1"/>
</dbReference>
<keyword evidence="2" id="KW-0813">Transport</keyword>
<feature type="domain" description="ABC transporter" evidence="5">
    <location>
        <begin position="13"/>
        <end position="237"/>
    </location>
</feature>
<gene>
    <name evidence="6" type="ORF">ACFQPS_04295</name>
</gene>
<sequence length="313" mass="33426">MSALPTSMTPLTVTVERLSVTGREGFRLDVPSLSFEPGTITAIIGCNGSGKSTLLDAILGLRPVTGGCCRIAGIDLGKAAPHHPVRRLLGAQIQGATWNPAMLVREILSVHRVVYHTQNAAILDALGIGAIWQRSYRRLSTGERRRVDLAVALAHLPQVVFLDEPASGLDSAREKEFHQILLNVRQRGGIVIMASHSPADLALSDRIIWLAKGRIERDSSLHALLMDLIGDVVGQLELSDDADIASVRSAIGPLARSLVQRGQTLIVSGGRELREALTSETVSRKAVSLSIRPSTAADLLALVSADSASADER</sequence>
<keyword evidence="4 6" id="KW-0067">ATP-binding</keyword>
<evidence type="ECO:0000313" key="6">
    <source>
        <dbReference type="EMBL" id="MFC7332372.1"/>
    </source>
</evidence>
<organism evidence="6 7">
    <name type="scientific">Rhodocista pekingensis</name>
    <dbReference type="NCBI Taxonomy" id="201185"/>
    <lineage>
        <taxon>Bacteria</taxon>
        <taxon>Pseudomonadati</taxon>
        <taxon>Pseudomonadota</taxon>
        <taxon>Alphaproteobacteria</taxon>
        <taxon>Rhodospirillales</taxon>
        <taxon>Azospirillaceae</taxon>
        <taxon>Rhodocista</taxon>
    </lineage>
</organism>
<protein>
    <submittedName>
        <fullName evidence="6">ATP-binding cassette domain-containing protein</fullName>
    </submittedName>
</protein>
<dbReference type="SUPFAM" id="SSF52540">
    <property type="entry name" value="P-loop containing nucleoside triphosphate hydrolases"/>
    <property type="match status" value="1"/>
</dbReference>
<dbReference type="RefSeq" id="WP_377356739.1">
    <property type="nucleotide sequence ID" value="NZ_JBHTCM010000005.1"/>
</dbReference>
<dbReference type="PANTHER" id="PTHR43335">
    <property type="entry name" value="ABC TRANSPORTER, ATP-BINDING PROTEIN"/>
    <property type="match status" value="1"/>
</dbReference>
<dbReference type="GO" id="GO:0005524">
    <property type="term" value="F:ATP binding"/>
    <property type="evidence" value="ECO:0007669"/>
    <property type="project" value="UniProtKB-KW"/>
</dbReference>
<dbReference type="InterPro" id="IPR003593">
    <property type="entry name" value="AAA+_ATPase"/>
</dbReference>
<comment type="similarity">
    <text evidence="1">Belongs to the ABC transporter superfamily.</text>
</comment>
<reference evidence="7" key="1">
    <citation type="journal article" date="2019" name="Int. J. Syst. Evol. Microbiol.">
        <title>The Global Catalogue of Microorganisms (GCM) 10K type strain sequencing project: providing services to taxonomists for standard genome sequencing and annotation.</title>
        <authorList>
            <consortium name="The Broad Institute Genomics Platform"/>
            <consortium name="The Broad Institute Genome Sequencing Center for Infectious Disease"/>
            <person name="Wu L."/>
            <person name="Ma J."/>
        </authorList>
    </citation>
    <scope>NUCLEOTIDE SEQUENCE [LARGE SCALE GENOMIC DNA]</scope>
    <source>
        <strain evidence="7">CGMCC 1.16275</strain>
    </source>
</reference>
<evidence type="ECO:0000256" key="4">
    <source>
        <dbReference type="ARBA" id="ARBA00022840"/>
    </source>
</evidence>
<dbReference type="SMART" id="SM00382">
    <property type="entry name" value="AAA"/>
    <property type="match status" value="1"/>
</dbReference>
<name>A0ABW2KTB0_9PROT</name>
<evidence type="ECO:0000256" key="1">
    <source>
        <dbReference type="ARBA" id="ARBA00005417"/>
    </source>
</evidence>
<dbReference type="Pfam" id="PF00005">
    <property type="entry name" value="ABC_tran"/>
    <property type="match status" value="1"/>
</dbReference>
<dbReference type="Proteomes" id="UP001596456">
    <property type="component" value="Unassembled WGS sequence"/>
</dbReference>
<evidence type="ECO:0000256" key="2">
    <source>
        <dbReference type="ARBA" id="ARBA00022448"/>
    </source>
</evidence>